<evidence type="ECO:0000256" key="5">
    <source>
        <dbReference type="SAM" id="MobiDB-lite"/>
    </source>
</evidence>
<feature type="region of interest" description="Disordered" evidence="5">
    <location>
        <begin position="384"/>
        <end position="413"/>
    </location>
</feature>
<dbReference type="InterPro" id="IPR009057">
    <property type="entry name" value="Homeodomain-like_sf"/>
</dbReference>
<evidence type="ECO:0000256" key="2">
    <source>
        <dbReference type="ARBA" id="ARBA00023125"/>
    </source>
</evidence>
<accession>A0A9X4KSZ2</accession>
<dbReference type="Pfam" id="PF12833">
    <property type="entry name" value="HTH_18"/>
    <property type="match status" value="1"/>
</dbReference>
<keyword evidence="3" id="KW-0804">Transcription</keyword>
<reference evidence="8" key="1">
    <citation type="submission" date="2022-10" db="EMBL/GenBank/DDBJ databases">
        <title>Comparative genomic analysis of Cohnella hashimotonis sp. nov., isolated from the International Space Station.</title>
        <authorList>
            <person name="Simpson A."/>
            <person name="Venkateswaran K."/>
        </authorList>
    </citation>
    <scope>NUCLEOTIDE SEQUENCE</scope>
    <source>
        <strain evidence="8">DSM 28161</strain>
    </source>
</reference>
<dbReference type="PROSITE" id="PS50110">
    <property type="entry name" value="RESPONSE_REGULATORY"/>
    <property type="match status" value="1"/>
</dbReference>
<evidence type="ECO:0000313" key="8">
    <source>
        <dbReference type="EMBL" id="MDG0809671.1"/>
    </source>
</evidence>
<keyword evidence="9" id="KW-1185">Reference proteome</keyword>
<dbReference type="SMART" id="SM00342">
    <property type="entry name" value="HTH_ARAC"/>
    <property type="match status" value="1"/>
</dbReference>
<dbReference type="GO" id="GO:0000160">
    <property type="term" value="P:phosphorelay signal transduction system"/>
    <property type="evidence" value="ECO:0007669"/>
    <property type="project" value="InterPro"/>
</dbReference>
<dbReference type="SUPFAM" id="SSF52172">
    <property type="entry name" value="CheY-like"/>
    <property type="match status" value="1"/>
</dbReference>
<dbReference type="InterPro" id="IPR011006">
    <property type="entry name" value="CheY-like_superfamily"/>
</dbReference>
<dbReference type="InterPro" id="IPR018060">
    <property type="entry name" value="HTH_AraC"/>
</dbReference>
<comment type="caution">
    <text evidence="8">The sequence shown here is derived from an EMBL/GenBank/DDBJ whole genome shotgun (WGS) entry which is preliminary data.</text>
</comment>
<dbReference type="Gene3D" id="3.40.50.2300">
    <property type="match status" value="1"/>
</dbReference>
<dbReference type="PANTHER" id="PTHR43280:SF28">
    <property type="entry name" value="HTH-TYPE TRANSCRIPTIONAL ACTIVATOR RHAS"/>
    <property type="match status" value="1"/>
</dbReference>
<dbReference type="SMART" id="SM00448">
    <property type="entry name" value="REC"/>
    <property type="match status" value="1"/>
</dbReference>
<evidence type="ECO:0000313" key="9">
    <source>
        <dbReference type="Proteomes" id="UP001153404"/>
    </source>
</evidence>
<gene>
    <name evidence="8" type="ORF">OMP40_10175</name>
</gene>
<dbReference type="Proteomes" id="UP001153404">
    <property type="component" value="Unassembled WGS sequence"/>
</dbReference>
<dbReference type="Gene3D" id="1.10.10.60">
    <property type="entry name" value="Homeodomain-like"/>
    <property type="match status" value="2"/>
</dbReference>
<dbReference type="Pfam" id="PF00072">
    <property type="entry name" value="Response_reg"/>
    <property type="match status" value="1"/>
</dbReference>
<evidence type="ECO:0000259" key="7">
    <source>
        <dbReference type="PROSITE" id="PS50110"/>
    </source>
</evidence>
<dbReference type="PROSITE" id="PS01124">
    <property type="entry name" value="HTH_ARAC_FAMILY_2"/>
    <property type="match status" value="1"/>
</dbReference>
<evidence type="ECO:0000256" key="4">
    <source>
        <dbReference type="PROSITE-ProRule" id="PRU00169"/>
    </source>
</evidence>
<dbReference type="PROSITE" id="PS00041">
    <property type="entry name" value="HTH_ARAC_FAMILY_1"/>
    <property type="match status" value="1"/>
</dbReference>
<feature type="modified residue" description="4-aspartylphosphate" evidence="4">
    <location>
        <position position="54"/>
    </location>
</feature>
<feature type="domain" description="Response regulatory" evidence="7">
    <location>
        <begin position="2"/>
        <end position="119"/>
    </location>
</feature>
<dbReference type="InterPro" id="IPR018062">
    <property type="entry name" value="HTH_AraC-typ_CS"/>
</dbReference>
<keyword evidence="1" id="KW-0805">Transcription regulation</keyword>
<name>A0A9X4KSZ2_9BACL</name>
<protein>
    <submittedName>
        <fullName evidence="8">Response regulator</fullName>
    </submittedName>
</protein>
<dbReference type="GO" id="GO:0043565">
    <property type="term" value="F:sequence-specific DNA binding"/>
    <property type="evidence" value="ECO:0007669"/>
    <property type="project" value="InterPro"/>
</dbReference>
<dbReference type="GO" id="GO:0003700">
    <property type="term" value="F:DNA-binding transcription factor activity"/>
    <property type="evidence" value="ECO:0007669"/>
    <property type="project" value="InterPro"/>
</dbReference>
<dbReference type="PRINTS" id="PR00032">
    <property type="entry name" value="HTHARAC"/>
</dbReference>
<keyword evidence="2" id="KW-0238">DNA-binding</keyword>
<dbReference type="SUPFAM" id="SSF46689">
    <property type="entry name" value="Homeodomain-like"/>
    <property type="match status" value="2"/>
</dbReference>
<proteinExistence type="predicted"/>
<dbReference type="InterPro" id="IPR020449">
    <property type="entry name" value="Tscrpt_reg_AraC-type_HTH"/>
</dbReference>
<dbReference type="AlphaFoldDB" id="A0A9X4KSZ2"/>
<sequence>MKIVIVDDERHVREAVRLLIDWESLGISEIHEAANGQEAAALIDSVRPAIVITDMMMPVQGGLDLLAWLQTHRPDIQKIVISGHDDFHLVRGTMQHGGQDYLLKPIDPEQLAGALRRAVARWSEQDQSRRQALARSMEINQLRPVMRDRIFSDLLGGGDSYGHAQLALQGEPVFRQSSACLVAVLDLGSASSEVAERYAHNRDLLYFTLTNIADEVLRQGSRGIACRNLRSEDEILIYFWIDANWAGGSDAAVQALLSEINDCCLLTLKCRFDFGIGIAQPFPKGAANSYQAAKAALRDRDLLAERAYYYRSDAAAVRASAAPRLEEYEESLRLAVLSGSDKQIRDAASRLFADLRRMPRISSEQFERWRTAFAEMLQRWRAAETASADGQQRSGHSPGDGSDEPPNPSDILPLDERGRLDLDRLETAFRDFLAAWSRRRAAASQQSQSAIPAVIRFIEQHYNKELTLQDIASQFYLSREYISRRFKQETGENLIDFLCRIRIDKAKLLLGNPLFKIAQVAEMVGYADEKYFSKVFKKLTGLSPNQFRKNNA</sequence>
<evidence type="ECO:0000256" key="3">
    <source>
        <dbReference type="ARBA" id="ARBA00023163"/>
    </source>
</evidence>
<dbReference type="RefSeq" id="WP_277531116.1">
    <property type="nucleotide sequence ID" value="NZ_JAPDIA010000003.1"/>
</dbReference>
<evidence type="ECO:0000259" key="6">
    <source>
        <dbReference type="PROSITE" id="PS01124"/>
    </source>
</evidence>
<dbReference type="CDD" id="cd17536">
    <property type="entry name" value="REC_YesN-like"/>
    <property type="match status" value="1"/>
</dbReference>
<keyword evidence="4" id="KW-0597">Phosphoprotein</keyword>
<evidence type="ECO:0000256" key="1">
    <source>
        <dbReference type="ARBA" id="ARBA00023015"/>
    </source>
</evidence>
<dbReference type="PANTHER" id="PTHR43280">
    <property type="entry name" value="ARAC-FAMILY TRANSCRIPTIONAL REGULATOR"/>
    <property type="match status" value="1"/>
</dbReference>
<organism evidence="8 9">
    <name type="scientific">Cohnella rhizosphaerae</name>
    <dbReference type="NCBI Taxonomy" id="1457232"/>
    <lineage>
        <taxon>Bacteria</taxon>
        <taxon>Bacillati</taxon>
        <taxon>Bacillota</taxon>
        <taxon>Bacilli</taxon>
        <taxon>Bacillales</taxon>
        <taxon>Paenibacillaceae</taxon>
        <taxon>Cohnella</taxon>
    </lineage>
</organism>
<feature type="domain" description="HTH araC/xylS-type" evidence="6">
    <location>
        <begin position="452"/>
        <end position="550"/>
    </location>
</feature>
<dbReference type="InterPro" id="IPR001789">
    <property type="entry name" value="Sig_transdc_resp-reg_receiver"/>
</dbReference>
<dbReference type="EMBL" id="JAPDIA010000003">
    <property type="protein sequence ID" value="MDG0809671.1"/>
    <property type="molecule type" value="Genomic_DNA"/>
</dbReference>